<organism evidence="2 3">
    <name type="scientific">Mycena metata</name>
    <dbReference type="NCBI Taxonomy" id="1033252"/>
    <lineage>
        <taxon>Eukaryota</taxon>
        <taxon>Fungi</taxon>
        <taxon>Dikarya</taxon>
        <taxon>Basidiomycota</taxon>
        <taxon>Agaricomycotina</taxon>
        <taxon>Agaricomycetes</taxon>
        <taxon>Agaricomycetidae</taxon>
        <taxon>Agaricales</taxon>
        <taxon>Marasmiineae</taxon>
        <taxon>Mycenaceae</taxon>
        <taxon>Mycena</taxon>
    </lineage>
</organism>
<protein>
    <submittedName>
        <fullName evidence="2">Uncharacterized protein</fullName>
    </submittedName>
</protein>
<comment type="caution">
    <text evidence="2">The sequence shown here is derived from an EMBL/GenBank/DDBJ whole genome shotgun (WGS) entry which is preliminary data.</text>
</comment>
<sequence length="259" mass="27525">MKHARLYSALPRVSAPRVRSNSAASTSRALSLASSFFDAPPQTGPPPPNTRLTTHRLPIEARGEVEGPNSASNAQAGRDAPLALVAPPHTPGNGHNTNHHHPHAAQLGALLFPGAPNQAGRHAASAPPPSGRVGRRRGQRYTLDVGAYGIPKRGNGHGHGQRVRGMHTHTGGYGGEVTDAPLAVQVGEDAYFVRENAMGVADGVGGWARVKHAGGFPFTFFFSFLFCLSRWTRTISGPFTRRTTLRIRTRAHLALGTSI</sequence>
<dbReference type="EMBL" id="JARKIB010000008">
    <property type="protein sequence ID" value="KAJ7777202.1"/>
    <property type="molecule type" value="Genomic_DNA"/>
</dbReference>
<gene>
    <name evidence="2" type="ORF">B0H16DRAFT_951127</name>
</gene>
<evidence type="ECO:0000313" key="2">
    <source>
        <dbReference type="EMBL" id="KAJ7777202.1"/>
    </source>
</evidence>
<dbReference type="AlphaFoldDB" id="A0AAD7K2Z2"/>
<reference evidence="2" key="1">
    <citation type="submission" date="2023-03" db="EMBL/GenBank/DDBJ databases">
        <title>Massive genome expansion in bonnet fungi (Mycena s.s.) driven by repeated elements and novel gene families across ecological guilds.</title>
        <authorList>
            <consortium name="Lawrence Berkeley National Laboratory"/>
            <person name="Harder C.B."/>
            <person name="Miyauchi S."/>
            <person name="Viragh M."/>
            <person name="Kuo A."/>
            <person name="Thoen E."/>
            <person name="Andreopoulos B."/>
            <person name="Lu D."/>
            <person name="Skrede I."/>
            <person name="Drula E."/>
            <person name="Henrissat B."/>
            <person name="Morin E."/>
            <person name="Kohler A."/>
            <person name="Barry K."/>
            <person name="LaButti K."/>
            <person name="Morin E."/>
            <person name="Salamov A."/>
            <person name="Lipzen A."/>
            <person name="Mereny Z."/>
            <person name="Hegedus B."/>
            <person name="Baldrian P."/>
            <person name="Stursova M."/>
            <person name="Weitz H."/>
            <person name="Taylor A."/>
            <person name="Grigoriev I.V."/>
            <person name="Nagy L.G."/>
            <person name="Martin F."/>
            <person name="Kauserud H."/>
        </authorList>
    </citation>
    <scope>NUCLEOTIDE SEQUENCE</scope>
    <source>
        <strain evidence="2">CBHHK182m</strain>
    </source>
</reference>
<evidence type="ECO:0000313" key="3">
    <source>
        <dbReference type="Proteomes" id="UP001215598"/>
    </source>
</evidence>
<keyword evidence="3" id="KW-1185">Reference proteome</keyword>
<dbReference type="Proteomes" id="UP001215598">
    <property type="component" value="Unassembled WGS sequence"/>
</dbReference>
<evidence type="ECO:0000256" key="1">
    <source>
        <dbReference type="SAM" id="MobiDB-lite"/>
    </source>
</evidence>
<name>A0AAD7K2Z2_9AGAR</name>
<feature type="region of interest" description="Disordered" evidence="1">
    <location>
        <begin position="113"/>
        <end position="138"/>
    </location>
</feature>
<proteinExistence type="predicted"/>
<accession>A0AAD7K2Z2</accession>